<evidence type="ECO:0000256" key="3">
    <source>
        <dbReference type="ARBA" id="ARBA00023004"/>
    </source>
</evidence>
<evidence type="ECO:0000256" key="1">
    <source>
        <dbReference type="ARBA" id="ARBA00022691"/>
    </source>
</evidence>
<dbReference type="SFLD" id="SFLDG01067">
    <property type="entry name" value="SPASM/twitch_domain_containing"/>
    <property type="match status" value="1"/>
</dbReference>
<dbReference type="SFLD" id="SFLDS00029">
    <property type="entry name" value="Radical_SAM"/>
    <property type="match status" value="1"/>
</dbReference>
<dbReference type="OrthoDB" id="4086643at2"/>
<dbReference type="InterPro" id="IPR050377">
    <property type="entry name" value="Radical_SAM_PqqE_MftC-like"/>
</dbReference>
<dbReference type="GO" id="GO:0046872">
    <property type="term" value="F:metal ion binding"/>
    <property type="evidence" value="ECO:0007669"/>
    <property type="project" value="UniProtKB-KW"/>
</dbReference>
<sequence>MGQHGGPVNTAIHPESPLAPARQLFRSALISTAGHCKIACGFCFRADRAHGFLDISTYTRTLSRLKEIGAEAICLTGGEPTHHPELRQLVRLAHQFGIPVSIVTSARDPDDVDRLADVGRLLANVTVSADSAGAMELGRTTRSVASAVVTLERIPTPEKVLHLTYWKLTADECQDVYERVDASGVQIQLSPVALDDTTRQRVGCTFYEYLAQHREDAALLSRYFQFTSRFQKHLTTLRGMHLYPERRSSCVSAALYVSANGEIRRCPYGKSGVSVHAPRAEISRFLHAGPRDRTTPECAAICRADDTCE</sequence>
<dbReference type="SUPFAM" id="SSF102114">
    <property type="entry name" value="Radical SAM enzymes"/>
    <property type="match status" value="1"/>
</dbReference>
<dbReference type="PANTHER" id="PTHR11228:SF7">
    <property type="entry name" value="PQQA PEPTIDE CYCLASE"/>
    <property type="match status" value="1"/>
</dbReference>
<evidence type="ECO:0000313" key="7">
    <source>
        <dbReference type="Proteomes" id="UP000326979"/>
    </source>
</evidence>
<keyword evidence="2" id="KW-0479">Metal-binding</keyword>
<keyword evidence="3" id="KW-0408">Iron</keyword>
<keyword evidence="7" id="KW-1185">Reference proteome</keyword>
<organism evidence="6 7">
    <name type="scientific">Streptomyces phyllanthi</name>
    <dbReference type="NCBI Taxonomy" id="1803180"/>
    <lineage>
        <taxon>Bacteria</taxon>
        <taxon>Bacillati</taxon>
        <taxon>Actinomycetota</taxon>
        <taxon>Actinomycetes</taxon>
        <taxon>Kitasatosporales</taxon>
        <taxon>Streptomycetaceae</taxon>
        <taxon>Streptomyces</taxon>
    </lineage>
</organism>
<evidence type="ECO:0000256" key="4">
    <source>
        <dbReference type="ARBA" id="ARBA00023014"/>
    </source>
</evidence>
<dbReference type="AlphaFoldDB" id="A0A5N8VXB1"/>
<dbReference type="GO" id="GO:0003824">
    <property type="term" value="F:catalytic activity"/>
    <property type="evidence" value="ECO:0007669"/>
    <property type="project" value="InterPro"/>
</dbReference>
<dbReference type="PROSITE" id="PS51918">
    <property type="entry name" value="RADICAL_SAM"/>
    <property type="match status" value="1"/>
</dbReference>
<accession>A0A5N8VXB1</accession>
<dbReference type="PANTHER" id="PTHR11228">
    <property type="entry name" value="RADICAL SAM DOMAIN PROTEIN"/>
    <property type="match status" value="1"/>
</dbReference>
<dbReference type="InterPro" id="IPR013785">
    <property type="entry name" value="Aldolase_TIM"/>
</dbReference>
<evidence type="ECO:0000313" key="6">
    <source>
        <dbReference type="EMBL" id="MPY38575.1"/>
    </source>
</evidence>
<dbReference type="Proteomes" id="UP000326979">
    <property type="component" value="Unassembled WGS sequence"/>
</dbReference>
<dbReference type="Gene3D" id="3.20.20.70">
    <property type="entry name" value="Aldolase class I"/>
    <property type="match status" value="1"/>
</dbReference>
<dbReference type="InterPro" id="IPR007197">
    <property type="entry name" value="rSAM"/>
</dbReference>
<comment type="caution">
    <text evidence="6">The sequence shown here is derived from an EMBL/GenBank/DDBJ whole genome shotgun (WGS) entry which is preliminary data.</text>
</comment>
<gene>
    <name evidence="6" type="ORF">FNH04_00940</name>
</gene>
<proteinExistence type="predicted"/>
<dbReference type="EMBL" id="VJZE01000002">
    <property type="protein sequence ID" value="MPY38575.1"/>
    <property type="molecule type" value="Genomic_DNA"/>
</dbReference>
<dbReference type="CDD" id="cd01335">
    <property type="entry name" value="Radical_SAM"/>
    <property type="match status" value="1"/>
</dbReference>
<evidence type="ECO:0000256" key="2">
    <source>
        <dbReference type="ARBA" id="ARBA00022723"/>
    </source>
</evidence>
<evidence type="ECO:0000259" key="5">
    <source>
        <dbReference type="PROSITE" id="PS51918"/>
    </source>
</evidence>
<dbReference type="GO" id="GO:0051536">
    <property type="term" value="F:iron-sulfur cluster binding"/>
    <property type="evidence" value="ECO:0007669"/>
    <property type="project" value="UniProtKB-KW"/>
</dbReference>
<keyword evidence="1" id="KW-0949">S-adenosyl-L-methionine</keyword>
<dbReference type="Pfam" id="PF04055">
    <property type="entry name" value="Radical_SAM"/>
    <property type="match status" value="1"/>
</dbReference>
<name>A0A5N8VXB1_9ACTN</name>
<feature type="domain" description="Radical SAM core" evidence="5">
    <location>
        <begin position="20"/>
        <end position="220"/>
    </location>
</feature>
<keyword evidence="4" id="KW-0411">Iron-sulfur</keyword>
<reference evidence="6 7" key="1">
    <citation type="submission" date="2019-07" db="EMBL/GenBank/DDBJ databases">
        <title>New species of Amycolatopsis and Streptomyces.</title>
        <authorList>
            <person name="Duangmal K."/>
            <person name="Teo W.F.A."/>
            <person name="Lipun K."/>
        </authorList>
    </citation>
    <scope>NUCLEOTIDE SEQUENCE [LARGE SCALE GENOMIC DNA]</scope>
    <source>
        <strain evidence="6 7">TISTR 2346</strain>
    </source>
</reference>
<dbReference type="InterPro" id="IPR058240">
    <property type="entry name" value="rSAM_sf"/>
</dbReference>
<protein>
    <submittedName>
        <fullName evidence="6">Radical SAM protein</fullName>
    </submittedName>
</protein>